<dbReference type="SUPFAM" id="SSF47473">
    <property type="entry name" value="EF-hand"/>
    <property type="match status" value="1"/>
</dbReference>
<dbReference type="SMART" id="SM00054">
    <property type="entry name" value="EFh"/>
    <property type="match status" value="4"/>
</dbReference>
<feature type="domain" description="EF-hand" evidence="4">
    <location>
        <begin position="167"/>
        <end position="202"/>
    </location>
</feature>
<dbReference type="Gene3D" id="1.10.238.10">
    <property type="entry name" value="EF-hand"/>
    <property type="match status" value="2"/>
</dbReference>
<dbReference type="PANTHER" id="PTHR23048:SF59">
    <property type="entry name" value="EF-HAND SUPERFAMILY PROTEIN"/>
    <property type="match status" value="1"/>
</dbReference>
<dbReference type="InterPro" id="IPR018247">
    <property type="entry name" value="EF_Hand_1_Ca_BS"/>
</dbReference>
<keyword evidence="6" id="KW-1185">Reference proteome</keyword>
<keyword evidence="3" id="KW-0472">Membrane</keyword>
<keyword evidence="3" id="KW-1133">Transmembrane helix</keyword>
<name>A0ABP0V4W9_9BRYO</name>
<feature type="domain" description="EF-hand" evidence="4">
    <location>
        <begin position="203"/>
        <end position="238"/>
    </location>
</feature>
<evidence type="ECO:0000256" key="2">
    <source>
        <dbReference type="ARBA" id="ARBA00022837"/>
    </source>
</evidence>
<proteinExistence type="predicted"/>
<protein>
    <recommendedName>
        <fullName evidence="4">EF-hand domain-containing protein</fullName>
    </recommendedName>
</protein>
<feature type="transmembrane region" description="Helical" evidence="3">
    <location>
        <begin position="12"/>
        <end position="34"/>
    </location>
</feature>
<sequence length="240" mass="27968">MYIRTYAFTLKLSFPLSHFLFTICKPSLAVVFALAGFDAAPWWCFTILFALPISPLLTTIRRREVTYCSIMSFRKTPSVKRDRNRDRSQGLTDEQKQEIREAFDLFDTDRSGSIDANELKVAMRALGFESKKEDIKKMLDKIDEDGSGVIEFDEFVKMMTAKMGERESKEEIKRAFRLFDIDETGRISFPNLKRIAKELGEILSDEELREMIQEADRDGDGEVNEEEFYRIMKKTTLFRT</sequence>
<dbReference type="PANTHER" id="PTHR23048">
    <property type="entry name" value="MYOSIN LIGHT CHAIN 1, 3"/>
    <property type="match status" value="1"/>
</dbReference>
<feature type="domain" description="EF-hand" evidence="4">
    <location>
        <begin position="94"/>
        <end position="129"/>
    </location>
</feature>
<dbReference type="EMBL" id="OZ019900">
    <property type="protein sequence ID" value="CAK9234678.1"/>
    <property type="molecule type" value="Genomic_DNA"/>
</dbReference>
<dbReference type="InterPro" id="IPR011992">
    <property type="entry name" value="EF-hand-dom_pair"/>
</dbReference>
<evidence type="ECO:0000256" key="3">
    <source>
        <dbReference type="SAM" id="Phobius"/>
    </source>
</evidence>
<dbReference type="CDD" id="cd00051">
    <property type="entry name" value="EFh"/>
    <property type="match status" value="2"/>
</dbReference>
<keyword evidence="1" id="KW-0677">Repeat</keyword>
<dbReference type="PROSITE" id="PS50222">
    <property type="entry name" value="EF_HAND_2"/>
    <property type="match status" value="4"/>
</dbReference>
<dbReference type="PROSITE" id="PS00018">
    <property type="entry name" value="EF_HAND_1"/>
    <property type="match status" value="3"/>
</dbReference>
<reference evidence="5" key="1">
    <citation type="submission" date="2024-02" db="EMBL/GenBank/DDBJ databases">
        <authorList>
            <consortium name="ELIXIR-Norway"/>
            <consortium name="Elixir Norway"/>
        </authorList>
    </citation>
    <scope>NUCLEOTIDE SEQUENCE</scope>
</reference>
<dbReference type="Pfam" id="PF13499">
    <property type="entry name" value="EF-hand_7"/>
    <property type="match status" value="2"/>
</dbReference>
<dbReference type="InterPro" id="IPR002048">
    <property type="entry name" value="EF_hand_dom"/>
</dbReference>
<evidence type="ECO:0000313" key="6">
    <source>
        <dbReference type="Proteomes" id="UP001497512"/>
    </source>
</evidence>
<keyword evidence="3" id="KW-0812">Transmembrane</keyword>
<keyword evidence="2" id="KW-0106">Calcium</keyword>
<gene>
    <name evidence="5" type="ORF">CSSPTR1EN2_LOCUS22337</name>
</gene>
<organism evidence="5 6">
    <name type="scientific">Sphagnum troendelagicum</name>
    <dbReference type="NCBI Taxonomy" id="128251"/>
    <lineage>
        <taxon>Eukaryota</taxon>
        <taxon>Viridiplantae</taxon>
        <taxon>Streptophyta</taxon>
        <taxon>Embryophyta</taxon>
        <taxon>Bryophyta</taxon>
        <taxon>Sphagnophytina</taxon>
        <taxon>Sphagnopsida</taxon>
        <taxon>Sphagnales</taxon>
        <taxon>Sphagnaceae</taxon>
        <taxon>Sphagnum</taxon>
    </lineage>
</organism>
<evidence type="ECO:0000313" key="5">
    <source>
        <dbReference type="EMBL" id="CAK9234678.1"/>
    </source>
</evidence>
<accession>A0ABP0V4W9</accession>
<feature type="transmembrane region" description="Helical" evidence="3">
    <location>
        <begin position="40"/>
        <end position="60"/>
    </location>
</feature>
<dbReference type="Proteomes" id="UP001497512">
    <property type="component" value="Chromosome 8"/>
</dbReference>
<evidence type="ECO:0000259" key="4">
    <source>
        <dbReference type="PROSITE" id="PS50222"/>
    </source>
</evidence>
<evidence type="ECO:0000256" key="1">
    <source>
        <dbReference type="ARBA" id="ARBA00022737"/>
    </source>
</evidence>
<feature type="domain" description="EF-hand" evidence="4">
    <location>
        <begin position="130"/>
        <end position="165"/>
    </location>
</feature>
<dbReference type="InterPro" id="IPR050230">
    <property type="entry name" value="CALM/Myosin/TropC-like"/>
</dbReference>